<comment type="cofactor">
    <cofactor evidence="1 8">
        <name>FAD</name>
        <dbReference type="ChEBI" id="CHEBI:57692"/>
    </cofactor>
</comment>
<dbReference type="InterPro" id="IPR036188">
    <property type="entry name" value="FAD/NAD-bd_sf"/>
</dbReference>
<evidence type="ECO:0000256" key="5">
    <source>
        <dbReference type="ARBA" id="ARBA00022857"/>
    </source>
</evidence>
<evidence type="ECO:0000256" key="2">
    <source>
        <dbReference type="ARBA" id="ARBA00009183"/>
    </source>
</evidence>
<dbReference type="EC" id="1.-.-.-" evidence="8"/>
<keyword evidence="7 8" id="KW-0503">Monooxygenase</keyword>
<protein>
    <recommendedName>
        <fullName evidence="8">Flavin-containing monooxygenase</fullName>
        <ecNumber evidence="8">1.-.-.-</ecNumber>
    </recommendedName>
</protein>
<dbReference type="InterPro" id="IPR050346">
    <property type="entry name" value="FMO-like"/>
</dbReference>
<dbReference type="Pfam" id="PF00743">
    <property type="entry name" value="FMO-like"/>
    <property type="match status" value="2"/>
</dbReference>
<dbReference type="EMBL" id="JAPXFL010000006">
    <property type="protein sequence ID" value="KAK9505562.1"/>
    <property type="molecule type" value="Genomic_DNA"/>
</dbReference>
<dbReference type="Gene3D" id="3.50.50.60">
    <property type="entry name" value="FAD/NAD(P)-binding domain"/>
    <property type="match status" value="2"/>
</dbReference>
<evidence type="ECO:0000256" key="7">
    <source>
        <dbReference type="ARBA" id="ARBA00023033"/>
    </source>
</evidence>
<dbReference type="SUPFAM" id="SSF51905">
    <property type="entry name" value="FAD/NAD(P)-binding domain"/>
    <property type="match status" value="2"/>
</dbReference>
<organism evidence="9 10">
    <name type="scientific">Rhynocoris fuscipes</name>
    <dbReference type="NCBI Taxonomy" id="488301"/>
    <lineage>
        <taxon>Eukaryota</taxon>
        <taxon>Metazoa</taxon>
        <taxon>Ecdysozoa</taxon>
        <taxon>Arthropoda</taxon>
        <taxon>Hexapoda</taxon>
        <taxon>Insecta</taxon>
        <taxon>Pterygota</taxon>
        <taxon>Neoptera</taxon>
        <taxon>Paraneoptera</taxon>
        <taxon>Hemiptera</taxon>
        <taxon>Heteroptera</taxon>
        <taxon>Panheteroptera</taxon>
        <taxon>Cimicomorpha</taxon>
        <taxon>Reduviidae</taxon>
        <taxon>Harpactorinae</taxon>
        <taxon>Harpactorini</taxon>
        <taxon>Rhynocoris</taxon>
    </lineage>
</organism>
<dbReference type="PRINTS" id="PR00370">
    <property type="entry name" value="FMOXYGENASE"/>
</dbReference>
<evidence type="ECO:0000256" key="8">
    <source>
        <dbReference type="RuleBase" id="RU361177"/>
    </source>
</evidence>
<evidence type="ECO:0000256" key="3">
    <source>
        <dbReference type="ARBA" id="ARBA00022630"/>
    </source>
</evidence>
<sequence>MRICIIGFGAAGIAAARHVTARKDNVQHECIVFEQTDKLGGTWVYTDDVGNDHYGLPIHTSMYKSLRTNLPKEIMGFPDFPIPEQEKSYLTAKEILHFLRLYVDKFNLNKFVKYNHHVKSVTPNKNEWKVEVRDLKNNEDHSYTFDAVLVCNGHYHTPIYPTIPGIDTFPGEKIHSHDYRQPNIFKDKRVIVIGAGPSGIDLSLEIASTASNVILSRHKDSDDIRNVFPENVKMKFEIKEINGKNVIFEDGSIEEADTLFYCTGYQYSFPFLTEECGIRVEDNCVQPLYKHLIHIEHPTLCLIGLPFYVCAFALFDLQVRYVLKVLEGEVKLPSKEEMLKDTENEMKLRKENGLKKKQFHMMGPRQGDYYAELASLGNLPPLPPVMADLHNFASNRQLNDLKNFREDNYKIVDDKTFIKVN</sequence>
<dbReference type="FunFam" id="3.50.50.60:FF:000138">
    <property type="entry name" value="Flavin-containing monooxygenase"/>
    <property type="match status" value="1"/>
</dbReference>
<dbReference type="GO" id="GO:0050660">
    <property type="term" value="F:flavin adenine dinucleotide binding"/>
    <property type="evidence" value="ECO:0007669"/>
    <property type="project" value="InterPro"/>
</dbReference>
<evidence type="ECO:0000256" key="4">
    <source>
        <dbReference type="ARBA" id="ARBA00022827"/>
    </source>
</evidence>
<evidence type="ECO:0000313" key="10">
    <source>
        <dbReference type="Proteomes" id="UP001461498"/>
    </source>
</evidence>
<keyword evidence="6 8" id="KW-0560">Oxidoreductase</keyword>
<evidence type="ECO:0000256" key="1">
    <source>
        <dbReference type="ARBA" id="ARBA00001974"/>
    </source>
</evidence>
<comment type="caution">
    <text evidence="9">The sequence shown here is derived from an EMBL/GenBank/DDBJ whole genome shotgun (WGS) entry which is preliminary data.</text>
</comment>
<dbReference type="PANTHER" id="PTHR23023">
    <property type="entry name" value="DIMETHYLANILINE MONOOXYGENASE"/>
    <property type="match status" value="1"/>
</dbReference>
<dbReference type="GO" id="GO:0050661">
    <property type="term" value="F:NADP binding"/>
    <property type="evidence" value="ECO:0007669"/>
    <property type="project" value="InterPro"/>
</dbReference>
<dbReference type="Proteomes" id="UP001461498">
    <property type="component" value="Unassembled WGS sequence"/>
</dbReference>
<gene>
    <name evidence="9" type="ORF">O3M35_009584</name>
</gene>
<keyword evidence="5" id="KW-0521">NADP</keyword>
<dbReference type="EMBL" id="JAPXFL010000006">
    <property type="protein sequence ID" value="KAK9505563.1"/>
    <property type="molecule type" value="Genomic_DNA"/>
</dbReference>
<reference evidence="9 10" key="1">
    <citation type="submission" date="2022-12" db="EMBL/GenBank/DDBJ databases">
        <title>Chromosome-level genome assembly of true bugs.</title>
        <authorList>
            <person name="Ma L."/>
            <person name="Li H."/>
        </authorList>
    </citation>
    <scope>NUCLEOTIDE SEQUENCE [LARGE SCALE GENOMIC DNA]</scope>
    <source>
        <strain evidence="9">Lab_2022b</strain>
    </source>
</reference>
<name>A0AAW1D8U5_9HEMI</name>
<dbReference type="InterPro" id="IPR020946">
    <property type="entry name" value="Flavin_mOase-like"/>
</dbReference>
<proteinExistence type="inferred from homology"/>
<dbReference type="GO" id="GO:0004499">
    <property type="term" value="F:N,N-dimethylaniline monooxygenase activity"/>
    <property type="evidence" value="ECO:0007669"/>
    <property type="project" value="InterPro"/>
</dbReference>
<dbReference type="AlphaFoldDB" id="A0AAW1D8U5"/>
<evidence type="ECO:0000256" key="6">
    <source>
        <dbReference type="ARBA" id="ARBA00023002"/>
    </source>
</evidence>
<accession>A0AAW1D8U5</accession>
<keyword evidence="4 8" id="KW-0274">FAD</keyword>
<keyword evidence="3 8" id="KW-0285">Flavoprotein</keyword>
<dbReference type="InterPro" id="IPR000960">
    <property type="entry name" value="Flavin_mOase"/>
</dbReference>
<evidence type="ECO:0000313" key="9">
    <source>
        <dbReference type="EMBL" id="KAK9505563.1"/>
    </source>
</evidence>
<keyword evidence="10" id="KW-1185">Reference proteome</keyword>
<dbReference type="PIRSF" id="PIRSF000332">
    <property type="entry name" value="FMO"/>
    <property type="match status" value="1"/>
</dbReference>
<comment type="similarity">
    <text evidence="2 8">Belongs to the FMO family.</text>
</comment>